<protein>
    <submittedName>
        <fullName evidence="2">ABC-2 type transport system permease protein</fullName>
    </submittedName>
</protein>
<dbReference type="Proteomes" id="UP000198851">
    <property type="component" value="Unassembled WGS sequence"/>
</dbReference>
<gene>
    <name evidence="2" type="ORF">SAMN04488036_11423</name>
</gene>
<dbReference type="RefSeq" id="WP_170846799.1">
    <property type="nucleotide sequence ID" value="NZ_FOSZ01000014.1"/>
</dbReference>
<evidence type="ECO:0000313" key="3">
    <source>
        <dbReference type="Proteomes" id="UP000198851"/>
    </source>
</evidence>
<feature type="transmembrane region" description="Helical" evidence="1">
    <location>
        <begin position="28"/>
        <end position="50"/>
    </location>
</feature>
<evidence type="ECO:0000256" key="1">
    <source>
        <dbReference type="SAM" id="Phobius"/>
    </source>
</evidence>
<keyword evidence="3" id="KW-1185">Reference proteome</keyword>
<dbReference type="AlphaFoldDB" id="A0A1I4HMR3"/>
<keyword evidence="1" id="KW-1133">Transmembrane helix</keyword>
<dbReference type="EMBL" id="FOSZ01000014">
    <property type="protein sequence ID" value="SFL42811.1"/>
    <property type="molecule type" value="Genomic_DNA"/>
</dbReference>
<accession>A0A1I4HMR3</accession>
<name>A0A1I4HMR3_9RHOB</name>
<evidence type="ECO:0000313" key="2">
    <source>
        <dbReference type="EMBL" id="SFL42811.1"/>
    </source>
</evidence>
<reference evidence="3" key="1">
    <citation type="submission" date="2016-10" db="EMBL/GenBank/DDBJ databases">
        <authorList>
            <person name="Varghese N."/>
            <person name="Submissions S."/>
        </authorList>
    </citation>
    <scope>NUCLEOTIDE SEQUENCE [LARGE SCALE GENOMIC DNA]</scope>
    <source>
        <strain evidence="3">DSM 28453</strain>
    </source>
</reference>
<organism evidence="2 3">
    <name type="scientific">Shimia haliotis</name>
    <dbReference type="NCBI Taxonomy" id="1280847"/>
    <lineage>
        <taxon>Bacteria</taxon>
        <taxon>Pseudomonadati</taxon>
        <taxon>Pseudomonadota</taxon>
        <taxon>Alphaproteobacteria</taxon>
        <taxon>Rhodobacterales</taxon>
        <taxon>Roseobacteraceae</taxon>
    </lineage>
</organism>
<proteinExistence type="predicted"/>
<sequence>MIANLFPAIHFMDMIRGVVLRDATFADLGSGALVLSLYSIFGIATASLRFKKSLE</sequence>
<keyword evidence="1" id="KW-0472">Membrane</keyword>
<keyword evidence="1" id="KW-0812">Transmembrane</keyword>
<dbReference type="STRING" id="1280847.SAMN04488036_11423"/>